<dbReference type="Gene3D" id="3.40.50.300">
    <property type="entry name" value="P-loop containing nucleotide triphosphate hydrolases"/>
    <property type="match status" value="1"/>
</dbReference>
<dbReference type="GO" id="GO:0003924">
    <property type="term" value="F:GTPase activity"/>
    <property type="evidence" value="ECO:0007669"/>
    <property type="project" value="InterPro"/>
</dbReference>
<comment type="caution">
    <text evidence="15">The sequence shown here is derived from an EMBL/GenBank/DDBJ whole genome shotgun (WGS) entry which is preliminary data.</text>
</comment>
<keyword evidence="5" id="KW-1000">Mitochondrion outer membrane</keyword>
<dbReference type="InterPro" id="IPR022812">
    <property type="entry name" value="Dynamin"/>
</dbReference>
<feature type="region of interest" description="Disordered" evidence="12">
    <location>
        <begin position="524"/>
        <end position="550"/>
    </location>
</feature>
<feature type="domain" description="Dynamin-type G" evidence="14">
    <location>
        <begin position="27"/>
        <end position="312"/>
    </location>
</feature>
<dbReference type="PANTHER" id="PTHR11566">
    <property type="entry name" value="DYNAMIN"/>
    <property type="match status" value="1"/>
</dbReference>
<dbReference type="InterPro" id="IPR000375">
    <property type="entry name" value="Dynamin_stalk"/>
</dbReference>
<dbReference type="SMART" id="SM00053">
    <property type="entry name" value="DYNc"/>
    <property type="match status" value="1"/>
</dbReference>
<evidence type="ECO:0000256" key="5">
    <source>
        <dbReference type="ARBA" id="ARBA00022787"/>
    </source>
</evidence>
<gene>
    <name evidence="15" type="ORF">AB675_7169</name>
</gene>
<dbReference type="GO" id="GO:0042802">
    <property type="term" value="F:identical protein binding"/>
    <property type="evidence" value="ECO:0007669"/>
    <property type="project" value="UniProtKB-ARBA"/>
</dbReference>
<dbReference type="Pfam" id="PF01031">
    <property type="entry name" value="Dynamin_M"/>
    <property type="match status" value="1"/>
</dbReference>
<dbReference type="InterPro" id="IPR003130">
    <property type="entry name" value="GED"/>
</dbReference>
<feature type="region of interest" description="Disordered" evidence="12">
    <location>
        <begin position="615"/>
        <end position="660"/>
    </location>
</feature>
<dbReference type="GeneID" id="28739396"/>
<dbReference type="PROSITE" id="PS51718">
    <property type="entry name" value="G_DYNAMIN_2"/>
    <property type="match status" value="1"/>
</dbReference>
<evidence type="ECO:0000256" key="10">
    <source>
        <dbReference type="ARBA" id="ARBA00048040"/>
    </source>
</evidence>
<evidence type="ECO:0000256" key="2">
    <source>
        <dbReference type="ARBA" id="ARBA00011980"/>
    </source>
</evidence>
<evidence type="ECO:0000256" key="4">
    <source>
        <dbReference type="ARBA" id="ARBA00022741"/>
    </source>
</evidence>
<dbReference type="Pfam" id="PF00350">
    <property type="entry name" value="Dynamin_N"/>
    <property type="match status" value="1"/>
</dbReference>
<dbReference type="GO" id="GO:0005525">
    <property type="term" value="F:GTP binding"/>
    <property type="evidence" value="ECO:0007669"/>
    <property type="project" value="UniProtKB-KW"/>
</dbReference>
<dbReference type="AlphaFoldDB" id="A0A0N0NQA2"/>
<feature type="compositionally biased region" description="Basic and acidic residues" evidence="12">
    <location>
        <begin position="525"/>
        <end position="540"/>
    </location>
</feature>
<protein>
    <recommendedName>
        <fullName evidence="2">dynamin GTPase</fullName>
        <ecNumber evidence="2">3.6.5.5</ecNumber>
    </recommendedName>
</protein>
<dbReference type="EC" id="3.6.5.5" evidence="2"/>
<evidence type="ECO:0000256" key="8">
    <source>
        <dbReference type="ARBA" id="ARBA00023134"/>
    </source>
</evidence>
<keyword evidence="16" id="KW-1185">Reference proteome</keyword>
<dbReference type="PROSITE" id="PS00410">
    <property type="entry name" value="G_DYNAMIN_1"/>
    <property type="match status" value="1"/>
</dbReference>
<dbReference type="PRINTS" id="PR00195">
    <property type="entry name" value="DYNAMIN"/>
</dbReference>
<evidence type="ECO:0000256" key="1">
    <source>
        <dbReference type="ARBA" id="ARBA00004450"/>
    </source>
</evidence>
<organism evidence="15 16">
    <name type="scientific">Cyphellophora attinorum</name>
    <dbReference type="NCBI Taxonomy" id="1664694"/>
    <lineage>
        <taxon>Eukaryota</taxon>
        <taxon>Fungi</taxon>
        <taxon>Dikarya</taxon>
        <taxon>Ascomycota</taxon>
        <taxon>Pezizomycotina</taxon>
        <taxon>Eurotiomycetes</taxon>
        <taxon>Chaetothyriomycetidae</taxon>
        <taxon>Chaetothyriales</taxon>
        <taxon>Cyphellophoraceae</taxon>
        <taxon>Cyphellophora</taxon>
    </lineage>
</organism>
<keyword evidence="7" id="KW-0496">Mitochondrion</keyword>
<dbReference type="Pfam" id="PF02212">
    <property type="entry name" value="GED"/>
    <property type="match status" value="1"/>
</dbReference>
<keyword evidence="8 11" id="KW-0342">GTP-binding</keyword>
<dbReference type="InterPro" id="IPR045063">
    <property type="entry name" value="Dynamin_N"/>
</dbReference>
<dbReference type="GO" id="GO:0016559">
    <property type="term" value="P:peroxisome fission"/>
    <property type="evidence" value="ECO:0007669"/>
    <property type="project" value="TreeGrafter"/>
</dbReference>
<dbReference type="PANTHER" id="PTHR11566:SF235">
    <property type="entry name" value="DYNAMIN-RELATED PROTEIN DNM1"/>
    <property type="match status" value="1"/>
</dbReference>
<accession>A0A0N0NQA2</accession>
<comment type="subcellular location">
    <subcellularLocation>
        <location evidence="1">Mitochondrion outer membrane</location>
        <topology evidence="1">Peripheral membrane protein</topology>
    </subcellularLocation>
</comment>
<dbReference type="GO" id="GO:0006897">
    <property type="term" value="P:endocytosis"/>
    <property type="evidence" value="ECO:0007669"/>
    <property type="project" value="TreeGrafter"/>
</dbReference>
<dbReference type="RefSeq" id="XP_018003634.1">
    <property type="nucleotide sequence ID" value="XM_018147516.1"/>
</dbReference>
<dbReference type="InterPro" id="IPR019762">
    <property type="entry name" value="Dynamin_GTPase_CS"/>
</dbReference>
<dbReference type="PROSITE" id="PS51388">
    <property type="entry name" value="GED"/>
    <property type="match status" value="1"/>
</dbReference>
<dbReference type="EMBL" id="LFJN01000005">
    <property type="protein sequence ID" value="KPI43671.1"/>
    <property type="molecule type" value="Genomic_DNA"/>
</dbReference>
<sequence>MASLGDDLLNTVNKLQDLVFNTIGNDSLDLPQIVVVGSQSSGKSSVLENIVGRDFLPRGSGIVTRRPLILQLINVPADEEDASAEPHTSESVAEHGEWAEFHHLPGRKFTNFNQVRAEIENETARIAGNNKGINRQPINLKIYSSHVLNLTLVDLPGLTKVPIGDQPTDIEKQTRTLISEYIAKPNSIILAVSPANVDIVNSEALKLARHVDPMGRRTIGVLTKLDLMDHGTNALDILSGRVYPLKLGFIGVVNRSQQDIQTAKPMSEALKAEADFFKHHPAYRNIAIRCGTQYLAKTLNTTLMSHIRDRLPDIKARLNTLMGQTQQELASYGSKQFSGKEHRGSLILQLMTRFATSFTSSIDGTSSEISTKELCGGARIYYIFNSVFGNSLETIDPTQNLSTLDIRTAIRNSTGPRPSLFVPEMAFDLLVKPQIKLLEIPSQRCVELVYEELIKICHTCGSQELSRFPRLQGKLIEVVSELLRERLGPCSSYVESLIAIQRAYINTNHPNFLGAAAAMSSVITDRNEKEKSTQRAEEKRRREKARMKQLGVNGASTPDIIEEEAEEKTSLTVRGHSKASRSMSPAVGRDHGRENGIAAPRDSFLNYFFGKDGAPSSTPLPQSSNLPRHVSQNLEPSITQSMRRTERASFSDMRSPTHHREYSNEDFARDMDPVGADAPLYSADPTEPALTDREQLETELIRRLISSYFNIVRESIADQVPKAVMHLLVNHSRDEVQNRLVSELYKEDLFNDLLYEDDGIKKEREKCEKLLSTYKEAAKIVGEVL</sequence>
<dbReference type="STRING" id="1664694.A0A0N0NQA2"/>
<evidence type="ECO:0000256" key="3">
    <source>
        <dbReference type="ARBA" id="ARBA00022553"/>
    </source>
</evidence>
<dbReference type="GO" id="GO:0005741">
    <property type="term" value="C:mitochondrial outer membrane"/>
    <property type="evidence" value="ECO:0007669"/>
    <property type="project" value="UniProtKB-SubCell"/>
</dbReference>
<dbReference type="InterPro" id="IPR020850">
    <property type="entry name" value="GED_dom"/>
</dbReference>
<dbReference type="GO" id="GO:0030001">
    <property type="term" value="P:metal ion transport"/>
    <property type="evidence" value="ECO:0007669"/>
    <property type="project" value="UniProtKB-ARBA"/>
</dbReference>
<evidence type="ECO:0000256" key="7">
    <source>
        <dbReference type="ARBA" id="ARBA00023128"/>
    </source>
</evidence>
<evidence type="ECO:0000256" key="9">
    <source>
        <dbReference type="ARBA" id="ARBA00023136"/>
    </source>
</evidence>
<dbReference type="GO" id="GO:0005829">
    <property type="term" value="C:cytosol"/>
    <property type="evidence" value="ECO:0007669"/>
    <property type="project" value="UniProtKB-ARBA"/>
</dbReference>
<dbReference type="GO" id="GO:0005874">
    <property type="term" value="C:microtubule"/>
    <property type="evidence" value="ECO:0007669"/>
    <property type="project" value="TreeGrafter"/>
</dbReference>
<feature type="region of interest" description="Disordered" evidence="12">
    <location>
        <begin position="565"/>
        <end position="598"/>
    </location>
</feature>
<name>A0A0N0NQA2_9EURO</name>
<dbReference type="CDD" id="cd08771">
    <property type="entry name" value="DLP_1"/>
    <property type="match status" value="1"/>
</dbReference>
<evidence type="ECO:0000259" key="13">
    <source>
        <dbReference type="PROSITE" id="PS51388"/>
    </source>
</evidence>
<dbReference type="GO" id="GO:0048312">
    <property type="term" value="P:intracellular distribution of mitochondria"/>
    <property type="evidence" value="ECO:0007669"/>
    <property type="project" value="TreeGrafter"/>
</dbReference>
<dbReference type="Proteomes" id="UP000038010">
    <property type="component" value="Unassembled WGS sequence"/>
</dbReference>
<keyword evidence="4 11" id="KW-0547">Nucleotide-binding</keyword>
<dbReference type="GO" id="GO:0008017">
    <property type="term" value="F:microtubule binding"/>
    <property type="evidence" value="ECO:0007669"/>
    <property type="project" value="TreeGrafter"/>
</dbReference>
<dbReference type="GO" id="GO:0000266">
    <property type="term" value="P:mitochondrial fission"/>
    <property type="evidence" value="ECO:0007669"/>
    <property type="project" value="UniProtKB-ARBA"/>
</dbReference>
<keyword evidence="3" id="KW-0597">Phosphoprotein</keyword>
<dbReference type="SMART" id="SM00302">
    <property type="entry name" value="GED"/>
    <property type="match status" value="1"/>
</dbReference>
<evidence type="ECO:0000313" key="15">
    <source>
        <dbReference type="EMBL" id="KPI43671.1"/>
    </source>
</evidence>
<comment type="catalytic activity">
    <reaction evidence="10">
        <text>GTP + H2O = GDP + phosphate + H(+)</text>
        <dbReference type="Rhea" id="RHEA:19669"/>
        <dbReference type="ChEBI" id="CHEBI:15377"/>
        <dbReference type="ChEBI" id="CHEBI:15378"/>
        <dbReference type="ChEBI" id="CHEBI:37565"/>
        <dbReference type="ChEBI" id="CHEBI:43474"/>
        <dbReference type="ChEBI" id="CHEBI:58189"/>
        <dbReference type="EC" id="3.6.5.5"/>
    </reaction>
</comment>
<dbReference type="FunFam" id="1.20.120.1240:FF:000002">
    <property type="entry name" value="Dynamin-1-like protein isoform 1"/>
    <property type="match status" value="1"/>
</dbReference>
<dbReference type="SUPFAM" id="SSF52540">
    <property type="entry name" value="P-loop containing nucleoside triphosphate hydrolases"/>
    <property type="match status" value="1"/>
</dbReference>
<reference evidence="15 16" key="1">
    <citation type="submission" date="2015-06" db="EMBL/GenBank/DDBJ databases">
        <title>Draft genome of the ant-associated black yeast Phialophora attae CBS 131958.</title>
        <authorList>
            <person name="Moreno L.F."/>
            <person name="Stielow B.J."/>
            <person name="de Hoog S."/>
            <person name="Vicente V.A."/>
            <person name="Weiss V.A."/>
            <person name="de Vries M."/>
            <person name="Cruz L.M."/>
            <person name="Souza E.M."/>
        </authorList>
    </citation>
    <scope>NUCLEOTIDE SEQUENCE [LARGE SCALE GENOMIC DNA]</scope>
    <source>
        <strain evidence="15 16">CBS 131958</strain>
    </source>
</reference>
<evidence type="ECO:0000256" key="6">
    <source>
        <dbReference type="ARBA" id="ARBA00022801"/>
    </source>
</evidence>
<dbReference type="InterPro" id="IPR030381">
    <property type="entry name" value="G_DYNAMIN_dom"/>
</dbReference>
<feature type="compositionally biased region" description="Polar residues" evidence="12">
    <location>
        <begin position="615"/>
        <end position="642"/>
    </location>
</feature>
<dbReference type="Gene3D" id="1.20.120.1240">
    <property type="entry name" value="Dynamin, middle domain"/>
    <property type="match status" value="2"/>
</dbReference>
<evidence type="ECO:0000259" key="14">
    <source>
        <dbReference type="PROSITE" id="PS51718"/>
    </source>
</evidence>
<keyword evidence="9" id="KW-0472">Membrane</keyword>
<dbReference type="VEuPathDB" id="FungiDB:AB675_7169"/>
<proteinExistence type="inferred from homology"/>
<evidence type="ECO:0000256" key="12">
    <source>
        <dbReference type="SAM" id="MobiDB-lite"/>
    </source>
</evidence>
<dbReference type="InterPro" id="IPR027417">
    <property type="entry name" value="P-loop_NTPase"/>
</dbReference>
<dbReference type="FunFam" id="3.40.50.300:FF:000383">
    <property type="entry name" value="Dynamin-like gtpase dnm1"/>
    <property type="match status" value="1"/>
</dbReference>
<feature type="domain" description="GED" evidence="13">
    <location>
        <begin position="698"/>
        <end position="785"/>
    </location>
</feature>
<keyword evidence="6" id="KW-0378">Hydrolase</keyword>
<comment type="similarity">
    <text evidence="11">Belongs to the TRAFAC class dynamin-like GTPase superfamily. Dynamin/Fzo/YdjA family.</text>
</comment>
<evidence type="ECO:0000256" key="11">
    <source>
        <dbReference type="RuleBase" id="RU003932"/>
    </source>
</evidence>
<dbReference type="InterPro" id="IPR001401">
    <property type="entry name" value="Dynamin_GTPase"/>
</dbReference>
<dbReference type="OrthoDB" id="5061070at2759"/>
<dbReference type="GO" id="GO:0005777">
    <property type="term" value="C:peroxisome"/>
    <property type="evidence" value="ECO:0007669"/>
    <property type="project" value="UniProtKB-ARBA"/>
</dbReference>
<evidence type="ECO:0000313" key="16">
    <source>
        <dbReference type="Proteomes" id="UP000038010"/>
    </source>
</evidence>